<organism evidence="7 8">
    <name type="scientific">Pieris macdunnoughi</name>
    <dbReference type="NCBI Taxonomy" id="345717"/>
    <lineage>
        <taxon>Eukaryota</taxon>
        <taxon>Metazoa</taxon>
        <taxon>Ecdysozoa</taxon>
        <taxon>Arthropoda</taxon>
        <taxon>Hexapoda</taxon>
        <taxon>Insecta</taxon>
        <taxon>Pterygota</taxon>
        <taxon>Neoptera</taxon>
        <taxon>Endopterygota</taxon>
        <taxon>Lepidoptera</taxon>
        <taxon>Glossata</taxon>
        <taxon>Ditrysia</taxon>
        <taxon>Papilionoidea</taxon>
        <taxon>Pieridae</taxon>
        <taxon>Pierinae</taxon>
        <taxon>Pieris</taxon>
    </lineage>
</organism>
<dbReference type="OrthoDB" id="3800936at2759"/>
<evidence type="ECO:0000256" key="5">
    <source>
        <dbReference type="PROSITE-ProRule" id="PRU00176"/>
    </source>
</evidence>
<dbReference type="SUPFAM" id="SSF54928">
    <property type="entry name" value="RNA-binding domain, RBD"/>
    <property type="match status" value="3"/>
</dbReference>
<keyword evidence="3" id="KW-0677">Repeat</keyword>
<dbReference type="FunFam" id="3.30.70.330:FF:000026">
    <property type="entry name" value="APOBEC1 complementation factor isoform X1"/>
    <property type="match status" value="1"/>
</dbReference>
<protein>
    <recommendedName>
        <fullName evidence="6">RRM domain-containing protein</fullName>
    </recommendedName>
</protein>
<dbReference type="GO" id="GO:0003723">
    <property type="term" value="F:RNA binding"/>
    <property type="evidence" value="ECO:0007669"/>
    <property type="project" value="UniProtKB-UniRule"/>
</dbReference>
<keyword evidence="4 5" id="KW-0694">RNA-binding</keyword>
<dbReference type="InterPro" id="IPR000504">
    <property type="entry name" value="RRM_dom"/>
</dbReference>
<name>A0A821LR17_9NEOP</name>
<feature type="domain" description="RRM" evidence="6">
    <location>
        <begin position="46"/>
        <end position="124"/>
    </location>
</feature>
<sequence>MLSPNNYSVNLLEVMEKTGYPIVQKNGQRIFGPPPDWVGPPPPRGCEVFVGKLPRDVFEDELVPIFSKVGKIYELRLMMDFSGSNRGYAFVTYATRAEAVAAIKKLANFEIRPRRHIGVVESVDNCRLYIGNIPKDATKEEVFKELSNRVPGMVRVIMYKNCFNRNQNRGYAFVEFVSHRAAAMARRVLVPGCVRMWNRDIMVDWAEPEPEVEDEEMSRVKVLYARNLKIRTAPDTIKAAIEAAIDKKIEKVKKICDYAFIHFYERNDAVEAFKKLRNVIIDGSHVEIKWAKPVDSDLYRIQKLRRGNAKFNTNLNLSQTLLLYKQHLEKNEYASCPKDEGIGSSYAPDCCSPVQCTPCMQEDFMTAPANLESTCSRYMWARPTYKFHSYFDANGKENYVCALELPHVGGPLFHPPRSLGPLYSVPCLTLQQARVYAAAIALQSLKQLGVDLLQVTDNRVYRPILQSLPQTYIGPWDCSQPAYYPTLPPPTPVTVPATW</sequence>
<evidence type="ECO:0000256" key="4">
    <source>
        <dbReference type="ARBA" id="ARBA00022884"/>
    </source>
</evidence>
<comment type="subcellular location">
    <subcellularLocation>
        <location evidence="1">Cytoplasm</location>
    </subcellularLocation>
</comment>
<keyword evidence="2" id="KW-0963">Cytoplasm</keyword>
<gene>
    <name evidence="7" type="ORF">PMACD_LOCUS917</name>
</gene>
<dbReference type="FunFam" id="3.30.70.330:FF:000022">
    <property type="entry name" value="APOBEC1 complementation factor isoform X1"/>
    <property type="match status" value="1"/>
</dbReference>
<dbReference type="AlphaFoldDB" id="A0A821LR17"/>
<feature type="domain" description="RRM" evidence="6">
    <location>
        <begin position="221"/>
        <end position="293"/>
    </location>
</feature>
<dbReference type="EMBL" id="CAJOBZ010000002">
    <property type="protein sequence ID" value="CAF4754876.1"/>
    <property type="molecule type" value="Genomic_DNA"/>
</dbReference>
<dbReference type="Proteomes" id="UP000663880">
    <property type="component" value="Unassembled WGS sequence"/>
</dbReference>
<dbReference type="Gene3D" id="3.30.70.330">
    <property type="match status" value="3"/>
</dbReference>
<evidence type="ECO:0000313" key="7">
    <source>
        <dbReference type="EMBL" id="CAF4754876.1"/>
    </source>
</evidence>
<dbReference type="InterPro" id="IPR012677">
    <property type="entry name" value="Nucleotide-bd_a/b_plait_sf"/>
</dbReference>
<evidence type="ECO:0000256" key="1">
    <source>
        <dbReference type="ARBA" id="ARBA00004496"/>
    </source>
</evidence>
<dbReference type="SMART" id="SM00360">
    <property type="entry name" value="RRM"/>
    <property type="match status" value="3"/>
</dbReference>
<feature type="domain" description="RRM" evidence="6">
    <location>
        <begin position="126"/>
        <end position="208"/>
    </location>
</feature>
<dbReference type="InterPro" id="IPR035979">
    <property type="entry name" value="RBD_domain_sf"/>
</dbReference>
<dbReference type="CDD" id="cd12249">
    <property type="entry name" value="RRM1_hnRNPR_like"/>
    <property type="match status" value="1"/>
</dbReference>
<evidence type="ECO:0000256" key="2">
    <source>
        <dbReference type="ARBA" id="ARBA00022490"/>
    </source>
</evidence>
<accession>A0A821LR17</accession>
<evidence type="ECO:0000259" key="6">
    <source>
        <dbReference type="PROSITE" id="PS50102"/>
    </source>
</evidence>
<dbReference type="NCBIfam" id="TIGR01648">
    <property type="entry name" value="hnRNP-R-Q"/>
    <property type="match status" value="1"/>
</dbReference>
<comment type="caution">
    <text evidence="7">The sequence shown here is derived from an EMBL/GenBank/DDBJ whole genome shotgun (WGS) entry which is preliminary data.</text>
</comment>
<dbReference type="InterPro" id="IPR006535">
    <property type="entry name" value="HnRNP_R/Q_splicing_fac"/>
</dbReference>
<dbReference type="PROSITE" id="PS50102">
    <property type="entry name" value="RRM"/>
    <property type="match status" value="3"/>
</dbReference>
<proteinExistence type="predicted"/>
<keyword evidence="8" id="KW-1185">Reference proteome</keyword>
<dbReference type="GO" id="GO:0005737">
    <property type="term" value="C:cytoplasm"/>
    <property type="evidence" value="ECO:0007669"/>
    <property type="project" value="UniProtKB-SubCell"/>
</dbReference>
<evidence type="ECO:0000256" key="3">
    <source>
        <dbReference type="ARBA" id="ARBA00022737"/>
    </source>
</evidence>
<dbReference type="Pfam" id="PF00076">
    <property type="entry name" value="RRM_1"/>
    <property type="match status" value="2"/>
</dbReference>
<reference evidence="7" key="1">
    <citation type="submission" date="2021-02" db="EMBL/GenBank/DDBJ databases">
        <authorList>
            <person name="Steward A R."/>
        </authorList>
    </citation>
    <scope>NUCLEOTIDE SEQUENCE</scope>
</reference>
<evidence type="ECO:0000313" key="8">
    <source>
        <dbReference type="Proteomes" id="UP000663880"/>
    </source>
</evidence>
<dbReference type="PANTHER" id="PTHR21245">
    <property type="entry name" value="HETEROGENEOUS NUCLEAR RIBONUCLEOPROTEIN"/>
    <property type="match status" value="1"/>
</dbReference>